<dbReference type="VEuPathDB" id="FungiDB:MPH_13819"/>
<keyword evidence="1" id="KW-0812">Transmembrane</keyword>
<dbReference type="EMBL" id="AHHD01000754">
    <property type="protein sequence ID" value="EKG09191.1"/>
    <property type="molecule type" value="Genomic_DNA"/>
</dbReference>
<sequence length="194" mass="21261">MRSSSAPLVWLPTCVIAVRRRSSVLVSSRSAVFSLLAKYTATTKMIRSRSVITAAVMSGEDTAICLACTSLRTHIIERQGYRLCRDVVGSSCFQYGWVAGAATILPPGSRKQLGTEMKITLKSLRSSLFSRLCCAVPLFPKFAWITFSGLLIPLTGAYCPGAVYTLGSLYRLHYLGHRKRRTLPSSTSSRLPYG</sequence>
<dbReference type="Proteomes" id="UP000007129">
    <property type="component" value="Unassembled WGS sequence"/>
</dbReference>
<accession>K2QHE0</accession>
<evidence type="ECO:0000313" key="3">
    <source>
        <dbReference type="Proteomes" id="UP000007129"/>
    </source>
</evidence>
<evidence type="ECO:0000256" key="1">
    <source>
        <dbReference type="SAM" id="Phobius"/>
    </source>
</evidence>
<dbReference type="InParanoid" id="K2QHE0"/>
<keyword evidence="1" id="KW-0472">Membrane</keyword>
<evidence type="ECO:0000313" key="2">
    <source>
        <dbReference type="EMBL" id="EKG09191.1"/>
    </source>
</evidence>
<name>K2QHE0_MACPH</name>
<gene>
    <name evidence="2" type="ORF">MPH_13819</name>
</gene>
<proteinExistence type="predicted"/>
<reference evidence="2 3" key="1">
    <citation type="journal article" date="2012" name="BMC Genomics">
        <title>Tools to kill: Genome of one of the most destructive plant pathogenic fungi Macrophomina phaseolina.</title>
        <authorList>
            <person name="Islam M.S."/>
            <person name="Haque M.S."/>
            <person name="Islam M.M."/>
            <person name="Emdad E.M."/>
            <person name="Halim A."/>
            <person name="Hossen Q.M.M."/>
            <person name="Hossain M.Z."/>
            <person name="Ahmed B."/>
            <person name="Rahim S."/>
            <person name="Rahman M.S."/>
            <person name="Alam M.M."/>
            <person name="Hou S."/>
            <person name="Wan X."/>
            <person name="Saito J.A."/>
            <person name="Alam M."/>
        </authorList>
    </citation>
    <scope>NUCLEOTIDE SEQUENCE [LARGE SCALE GENOMIC DNA]</scope>
    <source>
        <strain evidence="2 3">MS6</strain>
    </source>
</reference>
<protein>
    <submittedName>
        <fullName evidence="2">Uncharacterized protein</fullName>
    </submittedName>
</protein>
<dbReference type="AlphaFoldDB" id="K2QHE0"/>
<comment type="caution">
    <text evidence="2">The sequence shown here is derived from an EMBL/GenBank/DDBJ whole genome shotgun (WGS) entry which is preliminary data.</text>
</comment>
<organism evidence="2 3">
    <name type="scientific">Macrophomina phaseolina (strain MS6)</name>
    <name type="common">Charcoal rot fungus</name>
    <dbReference type="NCBI Taxonomy" id="1126212"/>
    <lineage>
        <taxon>Eukaryota</taxon>
        <taxon>Fungi</taxon>
        <taxon>Dikarya</taxon>
        <taxon>Ascomycota</taxon>
        <taxon>Pezizomycotina</taxon>
        <taxon>Dothideomycetes</taxon>
        <taxon>Dothideomycetes incertae sedis</taxon>
        <taxon>Botryosphaeriales</taxon>
        <taxon>Botryosphaeriaceae</taxon>
        <taxon>Macrophomina</taxon>
    </lineage>
</organism>
<keyword evidence="1" id="KW-1133">Transmembrane helix</keyword>
<dbReference type="HOGENOM" id="CLU_1402695_0_0_1"/>
<feature type="transmembrane region" description="Helical" evidence="1">
    <location>
        <begin position="151"/>
        <end position="172"/>
    </location>
</feature>